<dbReference type="SUPFAM" id="SSF47413">
    <property type="entry name" value="lambda repressor-like DNA-binding domains"/>
    <property type="match status" value="1"/>
</dbReference>
<keyword evidence="3" id="KW-1185">Reference proteome</keyword>
<dbReference type="SMART" id="SM00530">
    <property type="entry name" value="HTH_XRE"/>
    <property type="match status" value="1"/>
</dbReference>
<dbReference type="Proteomes" id="UP001370100">
    <property type="component" value="Unassembled WGS sequence"/>
</dbReference>
<dbReference type="InterPro" id="IPR008930">
    <property type="entry name" value="Terpenoid_cyclase/PrenylTrfase"/>
</dbReference>
<dbReference type="RefSeq" id="WP_337716676.1">
    <property type="nucleotide sequence ID" value="NZ_JBBEGL010000006.1"/>
</dbReference>
<dbReference type="Pfam" id="PF13560">
    <property type="entry name" value="HTH_31"/>
    <property type="match status" value="1"/>
</dbReference>
<reference evidence="2 3" key="1">
    <citation type="submission" date="2024-03" db="EMBL/GenBank/DDBJ databases">
        <title>Actinomycetospora sp. OC33-EN06, a novel actinomycete isolated from wild orchid (Aerides multiflora).</title>
        <authorList>
            <person name="Suriyachadkun C."/>
        </authorList>
    </citation>
    <scope>NUCLEOTIDE SEQUENCE [LARGE SCALE GENOMIC DNA]</scope>
    <source>
        <strain evidence="2 3">OC33-EN06</strain>
    </source>
</reference>
<sequence length="420" mass="45283">MTAVGTSGSLNAEAFGRVLREHRVRAGRTQQQLADTLRVKRATLSQWETGRHLPSPGKVDHLDTLLGARRALVELAASIRGEVDDEVAAPVAPTPTTLRDVYQALGRAIVDNLVVDGNGSPQGWTRDFRRDLGVTPLSSAYAIKTLALIDAPYVDPHALGTWLHGAQERGGGWTSRGSGPRPEATAVVIDALSHIGGPKPLGPSLDVLESLTSGPARANTFILTSVLEVLARMRPDSAFTRRTVRDLLALRQAEGTLGVWPEKTSGAVGGRPRPSAAHTARAVIALRILRATGAATDADEVDEAVAAGTQWLLSGSHDDVIRENLEPKDEHGRVRDLEIRHFTPALVARALCLVEDPPWPRIQVLLDSLWSFYDAGLGLFVWPNGDVPIWLQYDAVTATRLAAERHAIVPQPRAVPDQQP</sequence>
<dbReference type="SUPFAM" id="SSF48239">
    <property type="entry name" value="Terpenoid cyclases/Protein prenyltransferases"/>
    <property type="match status" value="1"/>
</dbReference>
<protein>
    <submittedName>
        <fullName evidence="2">Helix-turn-helix transcriptional regulator</fullName>
    </submittedName>
</protein>
<dbReference type="InterPro" id="IPR010982">
    <property type="entry name" value="Lambda_DNA-bd_dom_sf"/>
</dbReference>
<evidence type="ECO:0000259" key="1">
    <source>
        <dbReference type="PROSITE" id="PS50943"/>
    </source>
</evidence>
<dbReference type="EMBL" id="JBBEGL010000006">
    <property type="protein sequence ID" value="MEJ2889277.1"/>
    <property type="molecule type" value="Genomic_DNA"/>
</dbReference>
<dbReference type="CDD" id="cd00093">
    <property type="entry name" value="HTH_XRE"/>
    <property type="match status" value="1"/>
</dbReference>
<organism evidence="2 3">
    <name type="scientific">Actinomycetospora aeridis</name>
    <dbReference type="NCBI Taxonomy" id="3129231"/>
    <lineage>
        <taxon>Bacteria</taxon>
        <taxon>Bacillati</taxon>
        <taxon>Actinomycetota</taxon>
        <taxon>Actinomycetes</taxon>
        <taxon>Pseudonocardiales</taxon>
        <taxon>Pseudonocardiaceae</taxon>
        <taxon>Actinomycetospora</taxon>
    </lineage>
</organism>
<evidence type="ECO:0000313" key="3">
    <source>
        <dbReference type="Proteomes" id="UP001370100"/>
    </source>
</evidence>
<comment type="caution">
    <text evidence="2">The sequence shown here is derived from an EMBL/GenBank/DDBJ whole genome shotgun (WGS) entry which is preliminary data.</text>
</comment>
<evidence type="ECO:0000313" key="2">
    <source>
        <dbReference type="EMBL" id="MEJ2889277.1"/>
    </source>
</evidence>
<feature type="domain" description="HTH cro/C1-type" evidence="1">
    <location>
        <begin position="19"/>
        <end position="73"/>
    </location>
</feature>
<dbReference type="Gene3D" id="1.10.260.40">
    <property type="entry name" value="lambda repressor-like DNA-binding domains"/>
    <property type="match status" value="1"/>
</dbReference>
<accession>A0ABU8NA33</accession>
<dbReference type="InterPro" id="IPR001387">
    <property type="entry name" value="Cro/C1-type_HTH"/>
</dbReference>
<dbReference type="Gene3D" id="1.50.10.20">
    <property type="match status" value="1"/>
</dbReference>
<dbReference type="PROSITE" id="PS50943">
    <property type="entry name" value="HTH_CROC1"/>
    <property type="match status" value="1"/>
</dbReference>
<proteinExistence type="predicted"/>
<name>A0ABU8NA33_9PSEU</name>
<gene>
    <name evidence="2" type="ORF">WCD41_22650</name>
</gene>